<dbReference type="PANTHER" id="PTHR37687">
    <property type="entry name" value="AGAP006772-PA"/>
    <property type="match status" value="1"/>
</dbReference>
<keyword evidence="2" id="KW-1185">Reference proteome</keyword>
<gene>
    <name evidence="1" type="ORF">PLOB_00024222</name>
</gene>
<dbReference type="PANTHER" id="PTHR37687:SF1">
    <property type="entry name" value="AGAP006772-PA"/>
    <property type="match status" value="1"/>
</dbReference>
<name>A0ABN8NQ64_9CNID</name>
<sequence>MAARNVGSPYWHQRSNDNSAMKKISMFASFSMMLLSLAQNVMSKEECYIKTNGCSVPGGLPFFYKTTFTPACVKHDVCYSCVRIQKSVIAHQTTYTTRSHKCFLYGQRFGWNRSGCDNTFKQDMYRLCEKQFSRLISWPTKYERCKFFADLYYKAVRTAGSLYWSNPSEGWCKNVCTEALGDPSKPLDVKMTPKMTNISVNSSHPHVKLEILVEN</sequence>
<organism evidence="1 2">
    <name type="scientific">Porites lobata</name>
    <dbReference type="NCBI Taxonomy" id="104759"/>
    <lineage>
        <taxon>Eukaryota</taxon>
        <taxon>Metazoa</taxon>
        <taxon>Cnidaria</taxon>
        <taxon>Anthozoa</taxon>
        <taxon>Hexacorallia</taxon>
        <taxon>Scleractinia</taxon>
        <taxon>Fungiina</taxon>
        <taxon>Poritidae</taxon>
        <taxon>Porites</taxon>
    </lineage>
</organism>
<evidence type="ECO:0000313" key="1">
    <source>
        <dbReference type="EMBL" id="CAH3116079.1"/>
    </source>
</evidence>
<dbReference type="EMBL" id="CALNXK010000029">
    <property type="protein sequence ID" value="CAH3116079.1"/>
    <property type="molecule type" value="Genomic_DNA"/>
</dbReference>
<reference evidence="1 2" key="1">
    <citation type="submission" date="2022-05" db="EMBL/GenBank/DDBJ databases">
        <authorList>
            <consortium name="Genoscope - CEA"/>
            <person name="William W."/>
        </authorList>
    </citation>
    <scope>NUCLEOTIDE SEQUENCE [LARGE SCALE GENOMIC DNA]</scope>
</reference>
<dbReference type="InterPro" id="IPR036444">
    <property type="entry name" value="PLipase_A2_dom_sf"/>
</dbReference>
<dbReference type="Gene3D" id="1.20.90.10">
    <property type="entry name" value="Phospholipase A2 domain"/>
    <property type="match status" value="1"/>
</dbReference>
<comment type="caution">
    <text evidence="1">The sequence shown here is derived from an EMBL/GenBank/DDBJ whole genome shotgun (WGS) entry which is preliminary data.</text>
</comment>
<accession>A0ABN8NQ64</accession>
<evidence type="ECO:0000313" key="2">
    <source>
        <dbReference type="Proteomes" id="UP001159405"/>
    </source>
</evidence>
<dbReference type="InterPro" id="IPR038875">
    <property type="entry name" value="PLA2_conodipine-like"/>
</dbReference>
<proteinExistence type="predicted"/>
<dbReference type="Proteomes" id="UP001159405">
    <property type="component" value="Unassembled WGS sequence"/>
</dbReference>
<dbReference type="SUPFAM" id="SSF48619">
    <property type="entry name" value="Phospholipase A2, PLA2"/>
    <property type="match status" value="1"/>
</dbReference>
<protein>
    <submittedName>
        <fullName evidence="1">Uncharacterized protein</fullName>
    </submittedName>
</protein>